<protein>
    <submittedName>
        <fullName evidence="4">GDSL-type esterase/lipase family protein</fullName>
    </submittedName>
</protein>
<dbReference type="GO" id="GO:0004622">
    <property type="term" value="F:phosphatidylcholine lysophospholipase activity"/>
    <property type="evidence" value="ECO:0007669"/>
    <property type="project" value="TreeGrafter"/>
</dbReference>
<dbReference type="EMBL" id="JALEMU010000001">
    <property type="protein sequence ID" value="MCI5754669.1"/>
    <property type="molecule type" value="Genomic_DNA"/>
</dbReference>
<proteinExistence type="predicted"/>
<keyword evidence="2" id="KW-0732">Signal</keyword>
<feature type="region of interest" description="Disordered" evidence="1">
    <location>
        <begin position="28"/>
        <end position="48"/>
    </location>
</feature>
<evidence type="ECO:0000259" key="3">
    <source>
        <dbReference type="Pfam" id="PF13472"/>
    </source>
</evidence>
<dbReference type="PANTHER" id="PTHR30383:SF5">
    <property type="entry name" value="SGNH HYDROLASE-TYPE ESTERASE DOMAIN-CONTAINING PROTEIN"/>
    <property type="match status" value="1"/>
</dbReference>
<feature type="chain" id="PRO_5041991397" evidence="2">
    <location>
        <begin position="27"/>
        <end position="295"/>
    </location>
</feature>
<dbReference type="Gene3D" id="3.40.50.1110">
    <property type="entry name" value="SGNH hydrolase"/>
    <property type="match status" value="1"/>
</dbReference>
<evidence type="ECO:0000313" key="5">
    <source>
        <dbReference type="Proteomes" id="UP001139365"/>
    </source>
</evidence>
<evidence type="ECO:0000313" key="4">
    <source>
        <dbReference type="EMBL" id="MCI5754669.1"/>
    </source>
</evidence>
<evidence type="ECO:0000256" key="2">
    <source>
        <dbReference type="SAM" id="SignalP"/>
    </source>
</evidence>
<dbReference type="AlphaFoldDB" id="A0AAE3FFK9"/>
<dbReference type="PROSITE" id="PS51257">
    <property type="entry name" value="PROKAR_LIPOPROTEIN"/>
    <property type="match status" value="1"/>
</dbReference>
<feature type="compositionally biased region" description="Polar residues" evidence="1">
    <location>
        <begin position="30"/>
        <end position="48"/>
    </location>
</feature>
<dbReference type="Proteomes" id="UP001139365">
    <property type="component" value="Unassembled WGS sequence"/>
</dbReference>
<dbReference type="Pfam" id="PF13472">
    <property type="entry name" value="Lipase_GDSL_2"/>
    <property type="match status" value="1"/>
</dbReference>
<dbReference type="InterPro" id="IPR036514">
    <property type="entry name" value="SGNH_hydro_sf"/>
</dbReference>
<evidence type="ECO:0000256" key="1">
    <source>
        <dbReference type="SAM" id="MobiDB-lite"/>
    </source>
</evidence>
<dbReference type="PANTHER" id="PTHR30383">
    <property type="entry name" value="THIOESTERASE 1/PROTEASE 1/LYSOPHOSPHOLIPASE L1"/>
    <property type="match status" value="1"/>
</dbReference>
<feature type="domain" description="SGNH hydrolase-type esterase" evidence="3">
    <location>
        <begin position="68"/>
        <end position="256"/>
    </location>
</feature>
<dbReference type="InterPro" id="IPR051532">
    <property type="entry name" value="Ester_Hydrolysis_Enzymes"/>
</dbReference>
<sequence length="295" mass="33238">MKNYLKFVSAILIAAVLSACSTGGGADNPTAGTNNTGNEVTPDMTSTTTPDEIYGKSGLLKNSTVVFTGDSITDGYRVDRSDPNDLGKNNYVTMFNDFIQTNFPEDNIKVYNTGHSGYWIQHLHDAVQSFVYDLDPDYLIVNIGTNNAWFDKSPIETVEKEYRSLIDELMAKTHARIILVQPYLFECDTILDGVPTNEYIPRMNQISDIVCRVAAEKKLPVIFYSEIFRQAMDKMDFVYKPLLSADGIHPSTNGYRMFCDALCTEMKLLGYTPKFRFDFTDIKTQYGIVSWSDVN</sequence>
<comment type="caution">
    <text evidence="4">The sequence shown here is derived from an EMBL/GenBank/DDBJ whole genome shotgun (WGS) entry which is preliminary data.</text>
</comment>
<accession>A0AAE3FFK9</accession>
<dbReference type="SUPFAM" id="SSF52266">
    <property type="entry name" value="SGNH hydrolase"/>
    <property type="match status" value="1"/>
</dbReference>
<organism evidence="4 5">
    <name type="scientific">Candidatus Colimorpha enterica</name>
    <dbReference type="NCBI Taxonomy" id="3083063"/>
    <lineage>
        <taxon>Bacteria</taxon>
        <taxon>Pseudomonadati</taxon>
        <taxon>Bacteroidota</taxon>
        <taxon>Bacteroidia</taxon>
        <taxon>Bacteroidales</taxon>
        <taxon>Candidatus Colimorpha</taxon>
    </lineage>
</organism>
<feature type="signal peptide" evidence="2">
    <location>
        <begin position="1"/>
        <end position="26"/>
    </location>
</feature>
<reference evidence="4 5" key="1">
    <citation type="submission" date="2022-03" db="EMBL/GenBank/DDBJ databases">
        <title>Metagenome-assembled genomes from swine fecal metagenomes.</title>
        <authorList>
            <person name="Holman D.B."/>
            <person name="Kommadath A."/>
        </authorList>
    </citation>
    <scope>NUCLEOTIDE SEQUENCE [LARGE SCALE GENOMIC DNA]</scope>
    <source>
        <strain evidence="4">SUG147</strain>
    </source>
</reference>
<gene>
    <name evidence="4" type="ORF">MR241_00040</name>
</gene>
<name>A0AAE3FFK9_9BACT</name>
<dbReference type="InterPro" id="IPR013830">
    <property type="entry name" value="SGNH_hydro"/>
</dbReference>